<dbReference type="Gene3D" id="4.10.240.10">
    <property type="entry name" value="Zn(2)-C6 fungal-type DNA-binding domain"/>
    <property type="match status" value="1"/>
</dbReference>
<dbReference type="PROSITE" id="PS00463">
    <property type="entry name" value="ZN2_CY6_FUNGAL_1"/>
    <property type="match status" value="1"/>
</dbReference>
<dbReference type="Proteomes" id="UP000462212">
    <property type="component" value="Unassembled WGS sequence"/>
</dbReference>
<dbReference type="PANTHER" id="PTHR42748">
    <property type="entry name" value="NITROGEN METABOLITE REPRESSION PROTEIN NMRA FAMILY MEMBER"/>
    <property type="match status" value="1"/>
</dbReference>
<name>A0A8H8RTJ1_9HELO</name>
<dbReference type="SUPFAM" id="SSF51735">
    <property type="entry name" value="NAD(P)-binding Rossmann-fold domains"/>
    <property type="match status" value="1"/>
</dbReference>
<dbReference type="SUPFAM" id="SSF57701">
    <property type="entry name" value="Zn2/Cys6 DNA-binding domain"/>
    <property type="match status" value="1"/>
</dbReference>
<dbReference type="InterPro" id="IPR051164">
    <property type="entry name" value="NmrA-like_oxidored"/>
</dbReference>
<evidence type="ECO:0000256" key="1">
    <source>
        <dbReference type="ARBA" id="ARBA00006328"/>
    </source>
</evidence>
<dbReference type="OrthoDB" id="3358371at2759"/>
<dbReference type="Pfam" id="PF00172">
    <property type="entry name" value="Zn_clus"/>
    <property type="match status" value="1"/>
</dbReference>
<dbReference type="InterPro" id="IPR001138">
    <property type="entry name" value="Zn2Cys6_DnaBD"/>
</dbReference>
<keyword evidence="3" id="KW-0539">Nucleus</keyword>
<dbReference type="Gene3D" id="3.40.50.720">
    <property type="entry name" value="NAD(P)-binding Rossmann-like Domain"/>
    <property type="match status" value="1"/>
</dbReference>
<accession>A0A8H8RTJ1</accession>
<dbReference type="InterPro" id="IPR036291">
    <property type="entry name" value="NAD(P)-bd_dom_sf"/>
</dbReference>
<dbReference type="CDD" id="cd00067">
    <property type="entry name" value="GAL4"/>
    <property type="match status" value="1"/>
</dbReference>
<dbReference type="InterPro" id="IPR008030">
    <property type="entry name" value="NmrA-like"/>
</dbReference>
<dbReference type="AlphaFoldDB" id="A0A8H8RTJ1"/>
<dbReference type="Pfam" id="PF05368">
    <property type="entry name" value="NmrA"/>
    <property type="match status" value="1"/>
</dbReference>
<dbReference type="GO" id="GO:0008270">
    <property type="term" value="F:zinc ion binding"/>
    <property type="evidence" value="ECO:0007669"/>
    <property type="project" value="InterPro"/>
</dbReference>
<sequence>MTTLRKACGNCTASKRKCIIQLPQCTRCTQKGLECRYDLEPLSAPTGKAGEFPNISFNPSNCDSPGYCIMKTLKFRASDIDPAICRPGHEDAFEVLRLGFRSVPVLARAGKPAVFVHPKLEYRIDKHFAGLGEMEEGGVCCESFKRLVEMDVRAVPVKEALAALQALLVYLATSFFSSRQTEQENENTGKFLTVLSEWTQAVLAAAPNATKMPRKTQSPWQEWLLGESIRRTILMSYVLSLALSGFQYGYCSNWLFVESLPFDRRAGLWMAESPQAWIAAAEARIGDEVGQQLNSFHEFAESLDVSPVADPSFRGDIFLMLLLTTMSSEKLLLVVLGATGTQGGSVLSYFISLSPPPYALRGITRDPSSAKSVSLASLGVEMVAGDFDDPSSLDAAFKGASAIFSVTDFWQSFANPSQRDKASSSSQSIGVICRENEAQQNRNIIDAAAKVTTLERLVFSSLPSPNKLSGGKYAHVYHFDGKAMGEDYGRSAHPKLWEKTNVLYAGYYLENYFGATGHLFRPRMNKAKDTLVLSVADPLATTLLPMYSAVADTGTLVQALLRAAPGKRVIGVNQWLSLRDFAKILAREIGKKVEFVDRNPSFDLGDPDVEKDYTDMMGFCIEFGYDGGKVDKSIVQPADLGVPVHIQPVEEWCKKQDWDKVLQVD</sequence>
<evidence type="ECO:0000259" key="4">
    <source>
        <dbReference type="PROSITE" id="PS50048"/>
    </source>
</evidence>
<dbReference type="InterPro" id="IPR036864">
    <property type="entry name" value="Zn2-C6_fun-type_DNA-bd_sf"/>
</dbReference>
<protein>
    <submittedName>
        <fullName evidence="5">NmrA-like family domain-containing protein</fullName>
    </submittedName>
</protein>
<comment type="caution">
    <text evidence="5">The sequence shown here is derived from an EMBL/GenBank/DDBJ whole genome shotgun (WGS) entry which is preliminary data.</text>
</comment>
<organism evidence="5 6">
    <name type="scientific">Lachnellula subtilissima</name>
    <dbReference type="NCBI Taxonomy" id="602034"/>
    <lineage>
        <taxon>Eukaryota</taxon>
        <taxon>Fungi</taxon>
        <taxon>Dikarya</taxon>
        <taxon>Ascomycota</taxon>
        <taxon>Pezizomycotina</taxon>
        <taxon>Leotiomycetes</taxon>
        <taxon>Helotiales</taxon>
        <taxon>Lachnaceae</taxon>
        <taxon>Lachnellula</taxon>
    </lineage>
</organism>
<evidence type="ECO:0000256" key="3">
    <source>
        <dbReference type="ARBA" id="ARBA00023242"/>
    </source>
</evidence>
<dbReference type="PANTHER" id="PTHR42748:SF26">
    <property type="entry name" value="NMRA-LIKE DOMAIN-CONTAINING PROTEIN"/>
    <property type="match status" value="1"/>
</dbReference>
<evidence type="ECO:0000313" key="5">
    <source>
        <dbReference type="EMBL" id="TVY40947.1"/>
    </source>
</evidence>
<dbReference type="SMART" id="SM00066">
    <property type="entry name" value="GAL4"/>
    <property type="match status" value="1"/>
</dbReference>
<dbReference type="EMBL" id="QGMJ01000157">
    <property type="protein sequence ID" value="TVY40947.1"/>
    <property type="molecule type" value="Genomic_DNA"/>
</dbReference>
<feature type="domain" description="Zn(2)-C6 fungal-type" evidence="4">
    <location>
        <begin position="7"/>
        <end position="37"/>
    </location>
</feature>
<dbReference type="PROSITE" id="PS50048">
    <property type="entry name" value="ZN2_CY6_FUNGAL_2"/>
    <property type="match status" value="1"/>
</dbReference>
<dbReference type="GO" id="GO:0000981">
    <property type="term" value="F:DNA-binding transcription factor activity, RNA polymerase II-specific"/>
    <property type="evidence" value="ECO:0007669"/>
    <property type="project" value="InterPro"/>
</dbReference>
<dbReference type="Gene3D" id="3.90.25.10">
    <property type="entry name" value="UDP-galactose 4-epimerase, domain 1"/>
    <property type="match status" value="1"/>
</dbReference>
<reference evidence="5 6" key="1">
    <citation type="submission" date="2018-05" db="EMBL/GenBank/DDBJ databases">
        <title>Genome sequencing and assembly of the regulated plant pathogen Lachnellula willkommii and related sister species for the development of diagnostic species identification markers.</title>
        <authorList>
            <person name="Giroux E."/>
            <person name="Bilodeau G."/>
        </authorList>
    </citation>
    <scope>NUCLEOTIDE SEQUENCE [LARGE SCALE GENOMIC DNA]</scope>
    <source>
        <strain evidence="5 6">CBS 197.66</strain>
    </source>
</reference>
<keyword evidence="6" id="KW-1185">Reference proteome</keyword>
<evidence type="ECO:0000256" key="2">
    <source>
        <dbReference type="ARBA" id="ARBA00022857"/>
    </source>
</evidence>
<evidence type="ECO:0000313" key="6">
    <source>
        <dbReference type="Proteomes" id="UP000462212"/>
    </source>
</evidence>
<keyword evidence="2" id="KW-0521">NADP</keyword>
<dbReference type="CDD" id="cd05251">
    <property type="entry name" value="NmrA_like_SDR_a"/>
    <property type="match status" value="1"/>
</dbReference>
<comment type="similarity">
    <text evidence="1">Belongs to the NmrA-type oxidoreductase family.</text>
</comment>
<dbReference type="GO" id="GO:0005634">
    <property type="term" value="C:nucleus"/>
    <property type="evidence" value="ECO:0007669"/>
    <property type="project" value="TreeGrafter"/>
</dbReference>
<gene>
    <name evidence="5" type="primary">NMRAL1_5</name>
    <name evidence="5" type="ORF">LSUB1_G003106</name>
</gene>
<proteinExistence type="inferred from homology"/>